<dbReference type="GO" id="GO:0019693">
    <property type="term" value="P:ribose phosphate metabolic process"/>
    <property type="evidence" value="ECO:0007669"/>
    <property type="project" value="TreeGrafter"/>
</dbReference>
<dbReference type="PANTHER" id="PTHR11839:SF5">
    <property type="entry name" value="ADP-RIBOSE PYROPHOSPHATASE"/>
    <property type="match status" value="1"/>
</dbReference>
<evidence type="ECO:0000256" key="2">
    <source>
        <dbReference type="ARBA" id="ARBA00007482"/>
    </source>
</evidence>
<keyword evidence="17" id="KW-1185">Reference proteome</keyword>
<dbReference type="STRING" id="1082479.SAMN05216241_102139"/>
<evidence type="ECO:0000256" key="3">
    <source>
        <dbReference type="ARBA" id="ARBA00012453"/>
    </source>
</evidence>
<dbReference type="InterPro" id="IPR015797">
    <property type="entry name" value="NUDIX_hydrolase-like_dom_sf"/>
</dbReference>
<name>A0A1G7NEJ9_9PROT</name>
<dbReference type="Proteomes" id="UP000199415">
    <property type="component" value="Unassembled WGS sequence"/>
</dbReference>
<evidence type="ECO:0000256" key="4">
    <source>
        <dbReference type="ARBA" id="ARBA00013297"/>
    </source>
</evidence>
<dbReference type="PROSITE" id="PS00893">
    <property type="entry name" value="NUDIX_BOX"/>
    <property type="match status" value="1"/>
</dbReference>
<evidence type="ECO:0000256" key="12">
    <source>
        <dbReference type="ARBA" id="ARBA00049546"/>
    </source>
</evidence>
<evidence type="ECO:0000256" key="11">
    <source>
        <dbReference type="ARBA" id="ARBA00033056"/>
    </source>
</evidence>
<accession>A0A1G7NEJ9</accession>
<sequence length="211" mass="23098">MANGPRLTQTDVPSDVEIVSAETPYDGYFRIDRYQLRHRLHDGGWSGTMTREVFERGHAVAVLPYDPVRESVVLLRQFRVPALAAGKAAWQTEVVAGIIEAGEDPEAVARRETVEECGLEARDLRLIHHYLVSPGGTTETVRLYAAVVDSTHAGGTHGVAAEHEDIEAVAVGFEQAQAMLADGTIDNAPAIIALQWLALNRESLRRRHGIT</sequence>
<evidence type="ECO:0000256" key="7">
    <source>
        <dbReference type="ARBA" id="ARBA00022842"/>
    </source>
</evidence>
<feature type="binding site" evidence="13">
    <location>
        <position position="164"/>
    </location>
    <ligand>
        <name>Mg(2+)</name>
        <dbReference type="ChEBI" id="CHEBI:18420"/>
        <label>1</label>
    </ligand>
</feature>
<protein>
    <recommendedName>
        <fullName evidence="4">ADP-ribose pyrophosphatase</fullName>
        <ecNumber evidence="3">3.6.1.13</ecNumber>
    </recommendedName>
    <alternativeName>
        <fullName evidence="9">ADP-ribose diphosphatase</fullName>
    </alternativeName>
    <alternativeName>
        <fullName evidence="11">ADP-ribose phosphohydrolase</fullName>
    </alternativeName>
    <alternativeName>
        <fullName evidence="10">Adenosine diphosphoribose pyrophosphatase</fullName>
    </alternativeName>
</protein>
<evidence type="ECO:0000259" key="15">
    <source>
        <dbReference type="PROSITE" id="PS51462"/>
    </source>
</evidence>
<dbReference type="Pfam" id="PF00293">
    <property type="entry name" value="NUDIX"/>
    <property type="match status" value="1"/>
</dbReference>
<evidence type="ECO:0000256" key="13">
    <source>
        <dbReference type="PIRSR" id="PIRSR604385-2"/>
    </source>
</evidence>
<feature type="binding site" evidence="13">
    <location>
        <position position="116"/>
    </location>
    <ligand>
        <name>Mg(2+)</name>
        <dbReference type="ChEBI" id="CHEBI:18420"/>
        <label>1</label>
    </ligand>
</feature>
<comment type="cofactor">
    <cofactor evidence="1 13">
        <name>Mg(2+)</name>
        <dbReference type="ChEBI" id="CHEBI:18420"/>
    </cofactor>
</comment>
<dbReference type="GO" id="GO:0019144">
    <property type="term" value="F:ADP-sugar diphosphatase activity"/>
    <property type="evidence" value="ECO:0007669"/>
    <property type="project" value="TreeGrafter"/>
</dbReference>
<feature type="short sequence motif" description="Nudix box" evidence="14">
    <location>
        <begin position="97"/>
        <end position="119"/>
    </location>
</feature>
<dbReference type="PANTHER" id="PTHR11839">
    <property type="entry name" value="UDP/ADP-SUGAR PYROPHOSPHATASE"/>
    <property type="match status" value="1"/>
</dbReference>
<reference evidence="16 17" key="1">
    <citation type="submission" date="2016-10" db="EMBL/GenBank/DDBJ databases">
        <authorList>
            <person name="de Groot N.N."/>
        </authorList>
    </citation>
    <scope>NUCLEOTIDE SEQUENCE [LARGE SCALE GENOMIC DNA]</scope>
    <source>
        <strain evidence="16 17">DSM 25584</strain>
    </source>
</reference>
<comment type="function">
    <text evidence="8">Acts on ADP-mannose and ADP-glucose as well as ADP-ribose. Prevents glycogen biosynthesis. The reaction catalyzed by this enzyme is a limiting step of the gluconeogenic process.</text>
</comment>
<dbReference type="InterPro" id="IPR000086">
    <property type="entry name" value="NUDIX_hydrolase_dom"/>
</dbReference>
<feature type="binding site" evidence="13">
    <location>
        <position position="96"/>
    </location>
    <ligand>
        <name>Mg(2+)</name>
        <dbReference type="ChEBI" id="CHEBI:18420"/>
        <label>1</label>
    </ligand>
</feature>
<dbReference type="GO" id="GO:0046872">
    <property type="term" value="F:metal ion binding"/>
    <property type="evidence" value="ECO:0007669"/>
    <property type="project" value="UniProtKB-KW"/>
</dbReference>
<evidence type="ECO:0000256" key="8">
    <source>
        <dbReference type="ARBA" id="ARBA00025164"/>
    </source>
</evidence>
<organism evidence="16 17">
    <name type="scientific">Limimonas halophila</name>
    <dbReference type="NCBI Taxonomy" id="1082479"/>
    <lineage>
        <taxon>Bacteria</taxon>
        <taxon>Pseudomonadati</taxon>
        <taxon>Pseudomonadota</taxon>
        <taxon>Alphaproteobacteria</taxon>
        <taxon>Rhodospirillales</taxon>
        <taxon>Rhodovibrionaceae</taxon>
        <taxon>Limimonas</taxon>
    </lineage>
</organism>
<evidence type="ECO:0000256" key="14">
    <source>
        <dbReference type="PIRSR" id="PIRSR604385-3"/>
    </source>
</evidence>
<dbReference type="GO" id="GO:0047631">
    <property type="term" value="F:ADP-ribose diphosphatase activity"/>
    <property type="evidence" value="ECO:0007669"/>
    <property type="project" value="UniProtKB-EC"/>
</dbReference>
<dbReference type="SUPFAM" id="SSF55811">
    <property type="entry name" value="Nudix"/>
    <property type="match status" value="1"/>
</dbReference>
<dbReference type="Gene3D" id="3.90.79.10">
    <property type="entry name" value="Nucleoside Triphosphate Pyrophosphohydrolase"/>
    <property type="match status" value="1"/>
</dbReference>
<dbReference type="PROSITE" id="PS51462">
    <property type="entry name" value="NUDIX"/>
    <property type="match status" value="1"/>
</dbReference>
<gene>
    <name evidence="16" type="ORF">SAMN05216241_102139</name>
</gene>
<feature type="domain" description="Nudix hydrolase" evidence="15">
    <location>
        <begin position="55"/>
        <end position="193"/>
    </location>
</feature>
<dbReference type="InterPro" id="IPR004385">
    <property type="entry name" value="NDP_pyrophosphatase"/>
</dbReference>
<dbReference type="InterPro" id="IPR020084">
    <property type="entry name" value="NUDIX_hydrolase_CS"/>
</dbReference>
<evidence type="ECO:0000256" key="1">
    <source>
        <dbReference type="ARBA" id="ARBA00001946"/>
    </source>
</evidence>
<evidence type="ECO:0000256" key="6">
    <source>
        <dbReference type="ARBA" id="ARBA00022801"/>
    </source>
</evidence>
<evidence type="ECO:0000313" key="16">
    <source>
        <dbReference type="EMBL" id="SDF72464.1"/>
    </source>
</evidence>
<dbReference type="EC" id="3.6.1.13" evidence="3"/>
<dbReference type="GO" id="GO:0006753">
    <property type="term" value="P:nucleoside phosphate metabolic process"/>
    <property type="evidence" value="ECO:0007669"/>
    <property type="project" value="TreeGrafter"/>
</dbReference>
<evidence type="ECO:0000313" key="17">
    <source>
        <dbReference type="Proteomes" id="UP000199415"/>
    </source>
</evidence>
<comment type="similarity">
    <text evidence="2">Belongs to the Nudix hydrolase family. NudF subfamily.</text>
</comment>
<dbReference type="NCBIfam" id="TIGR00052">
    <property type="entry name" value="nudix-type nucleoside diphosphatase, YffH/AdpP family"/>
    <property type="match status" value="1"/>
</dbReference>
<dbReference type="EMBL" id="FNCE01000002">
    <property type="protein sequence ID" value="SDF72464.1"/>
    <property type="molecule type" value="Genomic_DNA"/>
</dbReference>
<dbReference type="AlphaFoldDB" id="A0A1G7NEJ9"/>
<keyword evidence="5 13" id="KW-0479">Metal-binding</keyword>
<dbReference type="GO" id="GO:0005829">
    <property type="term" value="C:cytosol"/>
    <property type="evidence" value="ECO:0007669"/>
    <property type="project" value="TreeGrafter"/>
</dbReference>
<evidence type="ECO:0000256" key="5">
    <source>
        <dbReference type="ARBA" id="ARBA00022723"/>
    </source>
</evidence>
<evidence type="ECO:0000256" key="9">
    <source>
        <dbReference type="ARBA" id="ARBA00030162"/>
    </source>
</evidence>
<feature type="binding site" evidence="13">
    <location>
        <position position="112"/>
    </location>
    <ligand>
        <name>Mg(2+)</name>
        <dbReference type="ChEBI" id="CHEBI:18420"/>
        <label>1</label>
    </ligand>
</feature>
<comment type="catalytic activity">
    <reaction evidence="12">
        <text>ADP-D-ribose + H2O = D-ribose 5-phosphate + AMP + 2 H(+)</text>
        <dbReference type="Rhea" id="RHEA:10412"/>
        <dbReference type="ChEBI" id="CHEBI:15377"/>
        <dbReference type="ChEBI" id="CHEBI:15378"/>
        <dbReference type="ChEBI" id="CHEBI:57967"/>
        <dbReference type="ChEBI" id="CHEBI:78346"/>
        <dbReference type="ChEBI" id="CHEBI:456215"/>
        <dbReference type="EC" id="3.6.1.13"/>
    </reaction>
</comment>
<keyword evidence="6" id="KW-0378">Hydrolase</keyword>
<proteinExistence type="inferred from homology"/>
<keyword evidence="7 13" id="KW-0460">Magnesium</keyword>
<dbReference type="CDD" id="cd24155">
    <property type="entry name" value="NUDIX_ADPRase"/>
    <property type="match status" value="1"/>
</dbReference>
<evidence type="ECO:0000256" key="10">
    <source>
        <dbReference type="ARBA" id="ARBA00030308"/>
    </source>
</evidence>
<dbReference type="RefSeq" id="WP_090018784.1">
    <property type="nucleotide sequence ID" value="NZ_FNCE01000002.1"/>
</dbReference>
<dbReference type="OrthoDB" id="5292471at2"/>